<dbReference type="GO" id="GO:0006493">
    <property type="term" value="P:protein O-linked glycosylation"/>
    <property type="evidence" value="ECO:0007669"/>
    <property type="project" value="InterPro"/>
</dbReference>
<feature type="repeat" description="TPR" evidence="1">
    <location>
        <begin position="140"/>
        <end position="173"/>
    </location>
</feature>
<gene>
    <name evidence="2" type="ORF">IQ266_19960</name>
</gene>
<organism evidence="2 3">
    <name type="scientific">Romeriopsis navalis LEGE 11480</name>
    <dbReference type="NCBI Taxonomy" id="2777977"/>
    <lineage>
        <taxon>Bacteria</taxon>
        <taxon>Bacillati</taxon>
        <taxon>Cyanobacteriota</taxon>
        <taxon>Cyanophyceae</taxon>
        <taxon>Leptolyngbyales</taxon>
        <taxon>Leptolyngbyaceae</taxon>
        <taxon>Romeriopsis</taxon>
        <taxon>Romeriopsis navalis</taxon>
    </lineage>
</organism>
<comment type="caution">
    <text evidence="2">The sequence shown here is derived from an EMBL/GenBank/DDBJ whole genome shotgun (WGS) entry which is preliminary data.</text>
</comment>
<evidence type="ECO:0000313" key="2">
    <source>
        <dbReference type="EMBL" id="MBE9032016.1"/>
    </source>
</evidence>
<dbReference type="PANTHER" id="PTHR44366:SF1">
    <property type="entry name" value="UDP-N-ACETYLGLUCOSAMINE--PEPTIDE N-ACETYLGLUCOSAMINYLTRANSFERASE 110 KDA SUBUNIT"/>
    <property type="match status" value="1"/>
</dbReference>
<evidence type="ECO:0000256" key="1">
    <source>
        <dbReference type="PROSITE-ProRule" id="PRU00339"/>
    </source>
</evidence>
<dbReference type="PROSITE" id="PS50293">
    <property type="entry name" value="TPR_REGION"/>
    <property type="match status" value="2"/>
</dbReference>
<feature type="repeat" description="TPR" evidence="1">
    <location>
        <begin position="72"/>
        <end position="105"/>
    </location>
</feature>
<feature type="repeat" description="TPR" evidence="1">
    <location>
        <begin position="38"/>
        <end position="71"/>
    </location>
</feature>
<dbReference type="PANTHER" id="PTHR44366">
    <property type="entry name" value="UDP-N-ACETYLGLUCOSAMINE--PEPTIDE N-ACETYLGLUCOSAMINYLTRANSFERASE 110 KDA SUBUNIT"/>
    <property type="match status" value="1"/>
</dbReference>
<dbReference type="InterPro" id="IPR011990">
    <property type="entry name" value="TPR-like_helical_dom_sf"/>
</dbReference>
<feature type="repeat" description="TPR" evidence="1">
    <location>
        <begin position="174"/>
        <end position="207"/>
    </location>
</feature>
<dbReference type="InterPro" id="IPR037919">
    <property type="entry name" value="OGT"/>
</dbReference>
<keyword evidence="1" id="KW-0802">TPR repeat</keyword>
<evidence type="ECO:0000313" key="3">
    <source>
        <dbReference type="Proteomes" id="UP000625316"/>
    </source>
</evidence>
<dbReference type="GO" id="GO:0097363">
    <property type="term" value="F:protein O-acetylglucosaminyltransferase activity"/>
    <property type="evidence" value="ECO:0007669"/>
    <property type="project" value="TreeGrafter"/>
</dbReference>
<dbReference type="PROSITE" id="PS50005">
    <property type="entry name" value="TPR"/>
    <property type="match status" value="6"/>
</dbReference>
<dbReference type="RefSeq" id="WP_264326841.1">
    <property type="nucleotide sequence ID" value="NZ_JADEXQ010000084.1"/>
</dbReference>
<dbReference type="SUPFAM" id="SSF53756">
    <property type="entry name" value="UDP-Glycosyltransferase/glycogen phosphorylase"/>
    <property type="match status" value="1"/>
</dbReference>
<feature type="repeat" description="TPR" evidence="1">
    <location>
        <begin position="106"/>
        <end position="139"/>
    </location>
</feature>
<dbReference type="AlphaFoldDB" id="A0A928VNZ0"/>
<dbReference type="Proteomes" id="UP000625316">
    <property type="component" value="Unassembled WGS sequence"/>
</dbReference>
<dbReference type="InterPro" id="IPR019734">
    <property type="entry name" value="TPR_rpt"/>
</dbReference>
<dbReference type="Gene3D" id="1.25.40.10">
    <property type="entry name" value="Tetratricopeptide repeat domain"/>
    <property type="match status" value="4"/>
</dbReference>
<dbReference type="SUPFAM" id="SSF48452">
    <property type="entry name" value="TPR-like"/>
    <property type="match status" value="2"/>
</dbReference>
<dbReference type="EMBL" id="JADEXQ010000084">
    <property type="protein sequence ID" value="MBE9032016.1"/>
    <property type="molecule type" value="Genomic_DNA"/>
</dbReference>
<reference evidence="2" key="1">
    <citation type="submission" date="2020-10" db="EMBL/GenBank/DDBJ databases">
        <authorList>
            <person name="Castelo-Branco R."/>
            <person name="Eusebio N."/>
            <person name="Adriana R."/>
            <person name="Vieira A."/>
            <person name="Brugerolle De Fraissinette N."/>
            <person name="Rezende De Castro R."/>
            <person name="Schneider M.P."/>
            <person name="Vasconcelos V."/>
            <person name="Leao P.N."/>
        </authorList>
    </citation>
    <scope>NUCLEOTIDE SEQUENCE</scope>
    <source>
        <strain evidence="2">LEGE 11480</strain>
    </source>
</reference>
<dbReference type="Pfam" id="PF13414">
    <property type="entry name" value="TPR_11"/>
    <property type="match status" value="4"/>
</dbReference>
<keyword evidence="3" id="KW-1185">Reference proteome</keyword>
<accession>A0A928VNZ0</accession>
<name>A0A928VNZ0_9CYAN</name>
<proteinExistence type="predicted"/>
<feature type="repeat" description="TPR" evidence="1">
    <location>
        <begin position="275"/>
        <end position="308"/>
    </location>
</feature>
<sequence length="578" mass="64077">MPTIADAITQAFQAFESGNLEQSEWWCRQALQHDPKRPEILNLVGGICQTMGNSDDAIAWYREAIDANPNYAEAYNNLGVALQSLGHLDIALAQFEAALSLQPKYAQAYFNWGNALSADGQIEEAATAYQRALELQPDYTAARNNLANLMQSIGEYQPAIALYRQSIAQNPDSAIAHMNLANLLQEQGNLDGAMVHYGKAIALDSQNTNLIYNIALAHEKSGNPQQAIHTHYQVLKLNSRHAESHHQLGCLLKHDRPTEALAHLQQAINYQPNLAEAYNSIGGIWHDRMEIPAAIASFQQAINLDPDFADAHLNLATALLLNGDYKSGFTEFEWRWESQTYLIDQLPRHRSMPQWDGTNLQGKTILLWAEQGISETLQFVRYVAEIATRGAEIWLECDPKLVRLFEKLPQIKAIIPRGQTVTPCDYQSSLMSLPKILNTTIETIPASVDLGIPPTVSTSIKKIGLAVSEDCQSDIQSALAAIDGIELIPLSEPEDYAELTDPIANLDLVIATEGPIAHLAASLGQTTWMLLEYAPAWIWLSDRADSPWYPTIEIFRQAQPGDWTIPLTATIEQIHSTS</sequence>
<dbReference type="SMART" id="SM00028">
    <property type="entry name" value="TPR"/>
    <property type="match status" value="8"/>
</dbReference>
<protein>
    <submittedName>
        <fullName evidence="2">Tetratricopeptide repeat protein</fullName>
    </submittedName>
</protein>